<evidence type="ECO:0000256" key="3">
    <source>
        <dbReference type="ARBA" id="ARBA00022598"/>
    </source>
</evidence>
<dbReference type="Proteomes" id="UP000297288">
    <property type="component" value="Unassembled WGS sequence"/>
</dbReference>
<dbReference type="InterPro" id="IPR028923">
    <property type="entry name" value="SAICAR_synt/ADE2_N"/>
</dbReference>
<comment type="pathway">
    <text evidence="1 8">Purine metabolism; IMP biosynthesis via de novo pathway; 5-amino-1-(5-phospho-D-ribosyl)imidazole-4-carboxamide from 5-amino-1-(5-phospho-D-ribosyl)imidazole-4-carboxylate: step 1/2.</text>
</comment>
<dbReference type="Proteomes" id="UP000199322">
    <property type="component" value="Unassembled WGS sequence"/>
</dbReference>
<proteinExistence type="inferred from homology"/>
<evidence type="ECO:0000256" key="6">
    <source>
        <dbReference type="ARBA" id="ARBA00022840"/>
    </source>
</evidence>
<dbReference type="Pfam" id="PF01259">
    <property type="entry name" value="SAICAR_synt"/>
    <property type="match status" value="1"/>
</dbReference>
<evidence type="ECO:0000313" key="10">
    <source>
        <dbReference type="EMBL" id="SDC86239.1"/>
    </source>
</evidence>
<dbReference type="EMBL" id="FMYV01000010">
    <property type="protein sequence ID" value="SDC86239.1"/>
    <property type="molecule type" value="Genomic_DNA"/>
</dbReference>
<dbReference type="EC" id="6.3.2.6" evidence="8"/>
<accession>A0A1G6Q1M4</accession>
<dbReference type="SUPFAM" id="SSF56104">
    <property type="entry name" value="SAICAR synthase-like"/>
    <property type="match status" value="1"/>
</dbReference>
<dbReference type="OrthoDB" id="9801549at2"/>
<evidence type="ECO:0000313" key="12">
    <source>
        <dbReference type="Proteomes" id="UP000199322"/>
    </source>
</evidence>
<dbReference type="UniPathway" id="UPA00074">
    <property type="reaction ID" value="UER00131"/>
</dbReference>
<dbReference type="PROSITE" id="PS01058">
    <property type="entry name" value="SAICAR_SYNTHETASE_2"/>
    <property type="match status" value="1"/>
</dbReference>
<keyword evidence="3 8" id="KW-0436">Ligase</keyword>
<dbReference type="HAMAP" id="MF_00137">
    <property type="entry name" value="SAICAR_synth"/>
    <property type="match status" value="1"/>
</dbReference>
<evidence type="ECO:0000256" key="8">
    <source>
        <dbReference type="HAMAP-Rule" id="MF_00137"/>
    </source>
</evidence>
<dbReference type="GO" id="GO:0006189">
    <property type="term" value="P:'de novo' IMP biosynthetic process"/>
    <property type="evidence" value="ECO:0007669"/>
    <property type="project" value="UniProtKB-UniRule"/>
</dbReference>
<comment type="catalytic activity">
    <reaction evidence="7 8">
        <text>5-amino-1-(5-phospho-D-ribosyl)imidazole-4-carboxylate + L-aspartate + ATP = (2S)-2-[5-amino-1-(5-phospho-beta-D-ribosyl)imidazole-4-carboxamido]succinate + ADP + phosphate + 2 H(+)</text>
        <dbReference type="Rhea" id="RHEA:22628"/>
        <dbReference type="ChEBI" id="CHEBI:15378"/>
        <dbReference type="ChEBI" id="CHEBI:29991"/>
        <dbReference type="ChEBI" id="CHEBI:30616"/>
        <dbReference type="ChEBI" id="CHEBI:43474"/>
        <dbReference type="ChEBI" id="CHEBI:58443"/>
        <dbReference type="ChEBI" id="CHEBI:77657"/>
        <dbReference type="ChEBI" id="CHEBI:456216"/>
        <dbReference type="EC" id="6.3.2.6"/>
    </reaction>
</comment>
<evidence type="ECO:0000256" key="7">
    <source>
        <dbReference type="ARBA" id="ARBA00048475"/>
    </source>
</evidence>
<dbReference type="Gene3D" id="3.30.470.20">
    <property type="entry name" value="ATP-grasp fold, B domain"/>
    <property type="match status" value="1"/>
</dbReference>
<dbReference type="InterPro" id="IPR033934">
    <property type="entry name" value="SAICAR_synt_PurC"/>
</dbReference>
<dbReference type="PANTHER" id="PTHR43599">
    <property type="entry name" value="MULTIFUNCTIONAL PROTEIN ADE2"/>
    <property type="match status" value="1"/>
</dbReference>
<dbReference type="GO" id="GO:0004639">
    <property type="term" value="F:phosphoribosylaminoimidazolesuccinocarboxamide synthase activity"/>
    <property type="evidence" value="ECO:0007669"/>
    <property type="project" value="UniProtKB-UniRule"/>
</dbReference>
<protein>
    <recommendedName>
        <fullName evidence="8">Phosphoribosylaminoimidazole-succinocarboxamide synthase</fullName>
        <ecNumber evidence="8">6.3.2.6</ecNumber>
    </recommendedName>
    <alternativeName>
        <fullName evidence="8">SAICAR synthetase</fullName>
    </alternativeName>
</protein>
<dbReference type="GO" id="GO:0005524">
    <property type="term" value="F:ATP binding"/>
    <property type="evidence" value="ECO:0007669"/>
    <property type="project" value="UniProtKB-KW"/>
</dbReference>
<reference evidence="10 12" key="1">
    <citation type="submission" date="2016-10" db="EMBL/GenBank/DDBJ databases">
        <authorList>
            <person name="de Groot N.N."/>
        </authorList>
    </citation>
    <scope>NUCLEOTIDE SEQUENCE [LARGE SCALE GENOMIC DNA]</scope>
    <source>
        <strain evidence="10 12">WG14</strain>
    </source>
</reference>
<dbReference type="EMBL" id="SRME01000006">
    <property type="protein sequence ID" value="TGG86998.1"/>
    <property type="molecule type" value="Genomic_DNA"/>
</dbReference>
<keyword evidence="4 8" id="KW-0547">Nucleotide-binding</keyword>
<evidence type="ECO:0000259" key="9">
    <source>
        <dbReference type="Pfam" id="PF01259"/>
    </source>
</evidence>
<dbReference type="AlphaFoldDB" id="A0A1G6Q1M4"/>
<evidence type="ECO:0000313" key="11">
    <source>
        <dbReference type="EMBL" id="TGG86998.1"/>
    </source>
</evidence>
<evidence type="ECO:0000313" key="13">
    <source>
        <dbReference type="Proteomes" id="UP000297288"/>
    </source>
</evidence>
<dbReference type="Gene3D" id="3.30.200.20">
    <property type="entry name" value="Phosphorylase Kinase, domain 1"/>
    <property type="match status" value="1"/>
</dbReference>
<sequence length="235" mass="27213">MNLSDLKFMYEGKAKKLYEYDEDKTLIYYKDDVTANNGEMKDNMKGKGNINKKFSVYFFKMLEEKGIETHFVEDVDENSFIAEKVDIIPLEVIVRNYAAGSFCRRYGVEKGMKLEFPLVEFSLKDDTLGDPMISKDAALAIKLTDEKTINYLKDQALKINKILNNYFLEKNIILVDYKLEFGIKNGKIILADEISPDTCRFWDSKTKESLDKDVYRESKGNLVDTYSSLTRRLGL</sequence>
<dbReference type="RefSeq" id="WP_091405407.1">
    <property type="nucleotide sequence ID" value="NZ_FMYV01000010.1"/>
</dbReference>
<keyword evidence="12" id="KW-1185">Reference proteome</keyword>
<dbReference type="STRING" id="28234.SAMN04488588_1954"/>
<dbReference type="InterPro" id="IPR001636">
    <property type="entry name" value="SAICAR_synth"/>
</dbReference>
<gene>
    <name evidence="8" type="primary">purC</name>
    <name evidence="11" type="ORF">E4650_09085</name>
    <name evidence="10" type="ORF">SAMN04488588_1954</name>
</gene>
<dbReference type="NCBIfam" id="TIGR00081">
    <property type="entry name" value="purC"/>
    <property type="match status" value="1"/>
</dbReference>
<dbReference type="PROSITE" id="PS01057">
    <property type="entry name" value="SAICAR_SYNTHETASE_1"/>
    <property type="match status" value="1"/>
</dbReference>
<keyword evidence="5 8" id="KW-0658">Purine biosynthesis</keyword>
<keyword evidence="6 8" id="KW-0067">ATP-binding</keyword>
<organism evidence="10 12">
    <name type="scientific">Geotoga petraea</name>
    <dbReference type="NCBI Taxonomy" id="28234"/>
    <lineage>
        <taxon>Bacteria</taxon>
        <taxon>Thermotogati</taxon>
        <taxon>Thermotogota</taxon>
        <taxon>Thermotogae</taxon>
        <taxon>Petrotogales</taxon>
        <taxon>Petrotogaceae</taxon>
        <taxon>Geotoga</taxon>
    </lineage>
</organism>
<evidence type="ECO:0000256" key="1">
    <source>
        <dbReference type="ARBA" id="ARBA00004672"/>
    </source>
</evidence>
<dbReference type="FunFam" id="3.30.470.20:FF:000006">
    <property type="entry name" value="Phosphoribosylaminoimidazole-succinocarboxamide synthase"/>
    <property type="match status" value="1"/>
</dbReference>
<evidence type="ECO:0000256" key="4">
    <source>
        <dbReference type="ARBA" id="ARBA00022741"/>
    </source>
</evidence>
<name>A0A1G6Q1M4_9BACT</name>
<dbReference type="InterPro" id="IPR018236">
    <property type="entry name" value="SAICAR_synthetase_CS"/>
</dbReference>
<dbReference type="InterPro" id="IPR050089">
    <property type="entry name" value="SAICAR_synthetase"/>
</dbReference>
<reference evidence="11 13" key="2">
    <citation type="submission" date="2019-04" db="EMBL/GenBank/DDBJ databases">
        <title>Draft genome sequence data and analysis of a Fermenting Bacterium, Geotoga petraea strain HO-Geo1, isolated from heavy-oil petroleum reservoir in Russia.</title>
        <authorList>
            <person name="Grouzdev D.S."/>
            <person name="Semenova E.M."/>
            <person name="Sokolova D.S."/>
            <person name="Tourova T.P."/>
            <person name="Poltaraus A.B."/>
            <person name="Nazina T.N."/>
        </authorList>
    </citation>
    <scope>NUCLEOTIDE SEQUENCE [LARGE SCALE GENOMIC DNA]</scope>
    <source>
        <strain evidence="11 13">HO-Geo1</strain>
    </source>
</reference>
<dbReference type="PANTHER" id="PTHR43599:SF3">
    <property type="entry name" value="SI:DKEY-6E2.2"/>
    <property type="match status" value="1"/>
</dbReference>
<evidence type="ECO:0000256" key="2">
    <source>
        <dbReference type="ARBA" id="ARBA00010190"/>
    </source>
</evidence>
<comment type="similarity">
    <text evidence="2 8">Belongs to the SAICAR synthetase family.</text>
</comment>
<dbReference type="GO" id="GO:0009236">
    <property type="term" value="P:cobalamin biosynthetic process"/>
    <property type="evidence" value="ECO:0007669"/>
    <property type="project" value="InterPro"/>
</dbReference>
<feature type="domain" description="SAICAR synthetase/ADE2 N-terminal" evidence="9">
    <location>
        <begin position="9"/>
        <end position="230"/>
    </location>
</feature>
<evidence type="ECO:0000256" key="5">
    <source>
        <dbReference type="ARBA" id="ARBA00022755"/>
    </source>
</evidence>
<dbReference type="CDD" id="cd01415">
    <property type="entry name" value="SAICAR_synt_PurC"/>
    <property type="match status" value="1"/>
</dbReference>